<feature type="compositionally biased region" description="Acidic residues" evidence="1">
    <location>
        <begin position="97"/>
        <end position="107"/>
    </location>
</feature>
<keyword evidence="3" id="KW-0966">Cell projection</keyword>
<proteinExistence type="predicted"/>
<dbReference type="Pfam" id="PF14012">
    <property type="entry name" value="DUF4229"/>
    <property type="match status" value="1"/>
</dbReference>
<feature type="compositionally biased region" description="Basic and acidic residues" evidence="1">
    <location>
        <begin position="68"/>
        <end position="79"/>
    </location>
</feature>
<keyword evidence="3" id="KW-0969">Cilium</keyword>
<dbReference type="Proteomes" id="UP000545286">
    <property type="component" value="Unassembled WGS sequence"/>
</dbReference>
<dbReference type="RefSeq" id="WP_183626497.1">
    <property type="nucleotide sequence ID" value="NZ_JACHWJ010000005.1"/>
</dbReference>
<dbReference type="EMBL" id="JACHWJ010000005">
    <property type="protein sequence ID" value="MBB2959217.1"/>
    <property type="molecule type" value="Genomic_DNA"/>
</dbReference>
<keyword evidence="2" id="KW-0472">Membrane</keyword>
<accession>A0A7W4USJ4</accession>
<feature type="compositionally biased region" description="Acidic residues" evidence="1">
    <location>
        <begin position="124"/>
        <end position="139"/>
    </location>
</feature>
<keyword evidence="3" id="KW-0282">Flagellum</keyword>
<feature type="region of interest" description="Disordered" evidence="1">
    <location>
        <begin position="64"/>
        <end position="149"/>
    </location>
</feature>
<dbReference type="AlphaFoldDB" id="A0A7W4USJ4"/>
<reference evidence="3 4" key="1">
    <citation type="submission" date="2020-08" db="EMBL/GenBank/DDBJ databases">
        <title>Sequencing the genomes of 1000 actinobacteria strains.</title>
        <authorList>
            <person name="Klenk H.-P."/>
        </authorList>
    </citation>
    <scope>NUCLEOTIDE SEQUENCE [LARGE SCALE GENOMIC DNA]</scope>
    <source>
        <strain evidence="3 4">DSM 20419</strain>
    </source>
</reference>
<gene>
    <name evidence="3" type="ORF">FHX72_003369</name>
</gene>
<keyword evidence="2" id="KW-1133">Transmembrane helix</keyword>
<feature type="transmembrane region" description="Helical" evidence="2">
    <location>
        <begin position="7"/>
        <end position="28"/>
    </location>
</feature>
<sequence>MNSKRAWLVYTVIRLLAFAVPFAVVMLALPDWQWNWLAGAAVGAIISACISVIFLRGTRQQMGADLQRLSERKDSRTADDKDEDAALDTTEKVSPTEAEETEAEQTEAEQTAVEPSEATKTDADADADATDADPSEEPSADGAPSAPQR</sequence>
<evidence type="ECO:0000313" key="4">
    <source>
        <dbReference type="Proteomes" id="UP000545286"/>
    </source>
</evidence>
<comment type="caution">
    <text evidence="3">The sequence shown here is derived from an EMBL/GenBank/DDBJ whole genome shotgun (WGS) entry which is preliminary data.</text>
</comment>
<keyword evidence="4" id="KW-1185">Reference proteome</keyword>
<evidence type="ECO:0000256" key="2">
    <source>
        <dbReference type="SAM" id="Phobius"/>
    </source>
</evidence>
<name>A0A7W4USJ4_9MICO</name>
<feature type="transmembrane region" description="Helical" evidence="2">
    <location>
        <begin position="34"/>
        <end position="55"/>
    </location>
</feature>
<evidence type="ECO:0000313" key="3">
    <source>
        <dbReference type="EMBL" id="MBB2959217.1"/>
    </source>
</evidence>
<dbReference type="InterPro" id="IPR025323">
    <property type="entry name" value="DUF4229"/>
</dbReference>
<keyword evidence="2" id="KW-0812">Transmembrane</keyword>
<protein>
    <submittedName>
        <fullName evidence="3">Flagellar biosynthesis/type III secretory pathway M-ring protein FliF/YscJ</fullName>
    </submittedName>
</protein>
<evidence type="ECO:0000256" key="1">
    <source>
        <dbReference type="SAM" id="MobiDB-lite"/>
    </source>
</evidence>
<organism evidence="3 4">
    <name type="scientific">Pseudoclavibacter helvolus</name>
    <dbReference type="NCBI Taxonomy" id="255205"/>
    <lineage>
        <taxon>Bacteria</taxon>
        <taxon>Bacillati</taxon>
        <taxon>Actinomycetota</taxon>
        <taxon>Actinomycetes</taxon>
        <taxon>Micrococcales</taxon>
        <taxon>Microbacteriaceae</taxon>
        <taxon>Pseudoclavibacter</taxon>
    </lineage>
</organism>